<dbReference type="AlphaFoldDB" id="A0A8J5YCL9"/>
<accession>A0A8J5YCL9</accession>
<dbReference type="GO" id="GO:0005739">
    <property type="term" value="C:mitochondrion"/>
    <property type="evidence" value="ECO:0007669"/>
    <property type="project" value="TreeGrafter"/>
</dbReference>
<dbReference type="InterPro" id="IPR036526">
    <property type="entry name" value="C-N_Hydrolase_sf"/>
</dbReference>
<dbReference type="InterPro" id="IPR003010">
    <property type="entry name" value="C-N_Hydrolase"/>
</dbReference>
<proteinExistence type="predicted"/>
<evidence type="ECO:0000313" key="4">
    <source>
        <dbReference type="Proteomes" id="UP000701853"/>
    </source>
</evidence>
<protein>
    <recommendedName>
        <fullName evidence="2">CN hydrolase domain-containing protein</fullName>
    </recommendedName>
</protein>
<evidence type="ECO:0000259" key="2">
    <source>
        <dbReference type="PROSITE" id="PS50263"/>
    </source>
</evidence>
<dbReference type="Proteomes" id="UP000701853">
    <property type="component" value="Chromosome 7"/>
</dbReference>
<dbReference type="OrthoDB" id="10250282at2759"/>
<organism evidence="3 4">
    <name type="scientific">Gossypium anomalum</name>
    <dbReference type="NCBI Taxonomy" id="47600"/>
    <lineage>
        <taxon>Eukaryota</taxon>
        <taxon>Viridiplantae</taxon>
        <taxon>Streptophyta</taxon>
        <taxon>Embryophyta</taxon>
        <taxon>Tracheophyta</taxon>
        <taxon>Spermatophyta</taxon>
        <taxon>Magnoliopsida</taxon>
        <taxon>eudicotyledons</taxon>
        <taxon>Gunneridae</taxon>
        <taxon>Pentapetalae</taxon>
        <taxon>rosids</taxon>
        <taxon>malvids</taxon>
        <taxon>Malvales</taxon>
        <taxon>Malvaceae</taxon>
        <taxon>Malvoideae</taxon>
        <taxon>Gossypium</taxon>
    </lineage>
</organism>
<evidence type="ECO:0000256" key="1">
    <source>
        <dbReference type="ARBA" id="ARBA00022801"/>
    </source>
</evidence>
<feature type="domain" description="CN hydrolase" evidence="2">
    <location>
        <begin position="85"/>
        <end position="358"/>
    </location>
</feature>
<keyword evidence="1" id="KW-0378">Hydrolase</keyword>
<dbReference type="SUPFAM" id="SSF56317">
    <property type="entry name" value="Carbon-nitrogen hydrolase"/>
    <property type="match status" value="1"/>
</dbReference>
<evidence type="ECO:0000313" key="3">
    <source>
        <dbReference type="EMBL" id="KAG8487631.1"/>
    </source>
</evidence>
<sequence length="390" mass="43338">MKSAVSSLVRSNNSPISRTLLYHSSKPISQSPFFLSNIPKNLFNQRYQKLQFSPNSTSIMASLSKSEQAREPPALPLPSTHLTKFKIGLCQLSVTPDKERNIKHARKAIEEAAQKGAQLVLLPEIWNSPYSNDSFPVYAEDIDAGGDASPSTAMLSEVASRLKITIVGGSIPERCGDKLYNTCCVFGTDGKLKAKHRKFYLSRLLKPSYKHAKTEIPDLRYQIHLFDIDIPGKITFMESKTLSAGETPTVVDTDVGRIGIGICYDIRFTELAMIYAARGAHLICYPGAFNMTTGPLHWELSQRARAMDNQLYVATCSPARDPGAGYVAWGHSTLVGPFGEVLATTEHEEDIIIAEIDYSILEQRRASLPFTKQRRGDLYKLVDIQRLNSH</sequence>
<keyword evidence="4" id="KW-1185">Reference proteome</keyword>
<comment type="caution">
    <text evidence="3">The sequence shown here is derived from an EMBL/GenBank/DDBJ whole genome shotgun (WGS) entry which is preliminary data.</text>
</comment>
<dbReference type="GO" id="GO:0006541">
    <property type="term" value="P:glutamine metabolic process"/>
    <property type="evidence" value="ECO:0007669"/>
    <property type="project" value="TreeGrafter"/>
</dbReference>
<dbReference type="CDD" id="cd07572">
    <property type="entry name" value="nit"/>
    <property type="match status" value="1"/>
</dbReference>
<dbReference type="GO" id="GO:0006107">
    <property type="term" value="P:oxaloacetate metabolic process"/>
    <property type="evidence" value="ECO:0007669"/>
    <property type="project" value="TreeGrafter"/>
</dbReference>
<dbReference type="InterPro" id="IPR045254">
    <property type="entry name" value="Nit1/2_C-N_Hydrolase"/>
</dbReference>
<dbReference type="EMBL" id="JAHUZN010000007">
    <property type="protein sequence ID" value="KAG8487631.1"/>
    <property type="molecule type" value="Genomic_DNA"/>
</dbReference>
<dbReference type="Pfam" id="PF00795">
    <property type="entry name" value="CN_hydrolase"/>
    <property type="match status" value="2"/>
</dbReference>
<reference evidence="3 4" key="1">
    <citation type="journal article" date="2021" name="bioRxiv">
        <title>The Gossypium anomalum genome as a resource for cotton improvement and evolutionary analysis of hybrid incompatibility.</title>
        <authorList>
            <person name="Grover C.E."/>
            <person name="Yuan D."/>
            <person name="Arick M.A."/>
            <person name="Miller E.R."/>
            <person name="Hu G."/>
            <person name="Peterson D.G."/>
            <person name="Wendel J.F."/>
            <person name="Udall J.A."/>
        </authorList>
    </citation>
    <scope>NUCLEOTIDE SEQUENCE [LARGE SCALE GENOMIC DNA]</scope>
    <source>
        <strain evidence="3">JFW-Udall</strain>
        <tissue evidence="3">Leaf</tissue>
    </source>
</reference>
<dbReference type="PANTHER" id="PTHR23088">
    <property type="entry name" value="NITRILASE-RELATED"/>
    <property type="match status" value="1"/>
</dbReference>
<dbReference type="GO" id="GO:0050152">
    <property type="term" value="F:omega-amidase activity"/>
    <property type="evidence" value="ECO:0007669"/>
    <property type="project" value="TreeGrafter"/>
</dbReference>
<gene>
    <name evidence="3" type="ORF">CXB51_018223</name>
</gene>
<dbReference type="PROSITE" id="PS50263">
    <property type="entry name" value="CN_HYDROLASE"/>
    <property type="match status" value="1"/>
</dbReference>
<name>A0A8J5YCL9_9ROSI</name>
<dbReference type="PANTHER" id="PTHR23088:SF30">
    <property type="entry name" value="OMEGA-AMIDASE NIT2"/>
    <property type="match status" value="1"/>
</dbReference>
<dbReference type="Gene3D" id="3.60.110.10">
    <property type="entry name" value="Carbon-nitrogen hydrolase"/>
    <property type="match status" value="1"/>
</dbReference>
<dbReference type="GO" id="GO:0006528">
    <property type="term" value="P:asparagine metabolic process"/>
    <property type="evidence" value="ECO:0007669"/>
    <property type="project" value="TreeGrafter"/>
</dbReference>